<gene>
    <name evidence="1" type="ORF">EZ449_20890</name>
</gene>
<accession>A0A4R0NLS3</accession>
<protein>
    <submittedName>
        <fullName evidence="1">Uncharacterized protein</fullName>
    </submittedName>
</protein>
<proteinExistence type="predicted"/>
<reference evidence="1 2" key="1">
    <citation type="submission" date="2019-02" db="EMBL/GenBank/DDBJ databases">
        <title>Pedobacter sp. RP-3-11 sp. nov., isolated from Arctic soil.</title>
        <authorList>
            <person name="Dahal R.H."/>
        </authorList>
    </citation>
    <scope>NUCLEOTIDE SEQUENCE [LARGE SCALE GENOMIC DNA]</scope>
    <source>
        <strain evidence="1 2">RP-3-11</strain>
    </source>
</reference>
<evidence type="ECO:0000313" key="1">
    <source>
        <dbReference type="EMBL" id="TCD00254.1"/>
    </source>
</evidence>
<dbReference type="Proteomes" id="UP000291485">
    <property type="component" value="Unassembled WGS sequence"/>
</dbReference>
<dbReference type="EMBL" id="SJSN01000025">
    <property type="protein sequence ID" value="TCD00254.1"/>
    <property type="molecule type" value="Genomic_DNA"/>
</dbReference>
<dbReference type="AlphaFoldDB" id="A0A4R0NLS3"/>
<keyword evidence="2" id="KW-1185">Reference proteome</keyword>
<sequence>MARSLLSMLDNMATPCSVNTKGVAGLNFADFGKLSQIVITYCHSSFVNQSGQTILFGPVVPIFKYL</sequence>
<organism evidence="1 2">
    <name type="scientific">Pedobacter frigidisoli</name>
    <dbReference type="NCBI Taxonomy" id="2530455"/>
    <lineage>
        <taxon>Bacteria</taxon>
        <taxon>Pseudomonadati</taxon>
        <taxon>Bacteroidota</taxon>
        <taxon>Sphingobacteriia</taxon>
        <taxon>Sphingobacteriales</taxon>
        <taxon>Sphingobacteriaceae</taxon>
        <taxon>Pedobacter</taxon>
    </lineage>
</organism>
<comment type="caution">
    <text evidence="1">The sequence shown here is derived from an EMBL/GenBank/DDBJ whole genome shotgun (WGS) entry which is preliminary data.</text>
</comment>
<name>A0A4R0NLS3_9SPHI</name>
<evidence type="ECO:0000313" key="2">
    <source>
        <dbReference type="Proteomes" id="UP000291485"/>
    </source>
</evidence>